<dbReference type="AlphaFoldDB" id="Q5WBP0"/>
<dbReference type="OrthoDB" id="9815702at2"/>
<feature type="transmembrane region" description="Helical" evidence="6">
    <location>
        <begin position="145"/>
        <end position="165"/>
    </location>
</feature>
<dbReference type="Pfam" id="PF01943">
    <property type="entry name" value="Polysacc_synt"/>
    <property type="match status" value="1"/>
</dbReference>
<evidence type="ECO:0000256" key="3">
    <source>
        <dbReference type="ARBA" id="ARBA00022692"/>
    </source>
</evidence>
<feature type="transmembrane region" description="Helical" evidence="6">
    <location>
        <begin position="388"/>
        <end position="407"/>
    </location>
</feature>
<name>Q5WBP0_SHOC1</name>
<reference evidence="7 8" key="3">
    <citation type="journal article" date="1997" name="Protein Eng.">
        <title>High-resolution crystal structure of M-protease: phylogeny aided analysis of the high-alkaline adaptation mechanism.</title>
        <authorList>
            <person name="Shirai T."/>
            <person name="Suzuki A."/>
            <person name="Yamane T."/>
            <person name="Ashida T."/>
            <person name="Kobayashi T."/>
            <person name="Ito S."/>
        </authorList>
    </citation>
    <scope>NUCLEOTIDE SEQUENCE [LARGE SCALE GENOMIC DNA]</scope>
    <source>
        <strain evidence="7 8">KSM-K16</strain>
    </source>
</reference>
<proteinExistence type="predicted"/>
<organism evidence="7 8">
    <name type="scientific">Shouchella clausii (strain KSM-K16)</name>
    <name type="common">Alkalihalobacillus clausii</name>
    <dbReference type="NCBI Taxonomy" id="66692"/>
    <lineage>
        <taxon>Bacteria</taxon>
        <taxon>Bacillati</taxon>
        <taxon>Bacillota</taxon>
        <taxon>Bacilli</taxon>
        <taxon>Bacillales</taxon>
        <taxon>Bacillaceae</taxon>
        <taxon>Shouchella</taxon>
    </lineage>
</organism>
<reference evidence="7 8" key="2">
    <citation type="journal article" date="1995" name="Appl. Microbiol. Biotechnol.">
        <title>Purification and properties of an alkaline protease from alkalophilic Bacillus sp. KSM-K16.</title>
        <authorList>
            <person name="Kobayashi T."/>
            <person name="Hakamada Y."/>
            <person name="Adachi S."/>
            <person name="Hitomi J."/>
            <person name="Yoshimatsu T."/>
            <person name="Koike K."/>
            <person name="Kawai S."/>
            <person name="Ito S."/>
        </authorList>
    </citation>
    <scope>NUCLEOTIDE SEQUENCE [LARGE SCALE GENOMIC DNA]</scope>
    <source>
        <strain evidence="7 8">KSM-K16</strain>
    </source>
</reference>
<feature type="transmembrane region" description="Helical" evidence="6">
    <location>
        <begin position="333"/>
        <end position="352"/>
    </location>
</feature>
<evidence type="ECO:0000256" key="5">
    <source>
        <dbReference type="ARBA" id="ARBA00023136"/>
    </source>
</evidence>
<dbReference type="RefSeq" id="WP_011248525.1">
    <property type="nucleotide sequence ID" value="NC_006582.1"/>
</dbReference>
<gene>
    <name evidence="7" type="ordered locus">ABC3687</name>
</gene>
<feature type="transmembrane region" description="Helical" evidence="6">
    <location>
        <begin position="171"/>
        <end position="193"/>
    </location>
</feature>
<dbReference type="HOGENOM" id="CLU_022017_0_2_9"/>
<feature type="transmembrane region" description="Helical" evidence="6">
    <location>
        <begin position="219"/>
        <end position="242"/>
    </location>
</feature>
<evidence type="ECO:0000256" key="2">
    <source>
        <dbReference type="ARBA" id="ARBA00022475"/>
    </source>
</evidence>
<feature type="transmembrane region" description="Helical" evidence="6">
    <location>
        <begin position="364"/>
        <end position="382"/>
    </location>
</feature>
<dbReference type="PANTHER" id="PTHR30250">
    <property type="entry name" value="PST FAMILY PREDICTED COLANIC ACID TRANSPORTER"/>
    <property type="match status" value="1"/>
</dbReference>
<reference evidence="7 8" key="5">
    <citation type="journal article" date="2007" name="Extremophiles">
        <title>Intragenomic diversity of the V1 regions of 16S rRNA genes in high-alkaline protease-producing Bacillus clausii spp.</title>
        <authorList>
            <person name="Kageyama Y."/>
            <person name="Takaki Y."/>
            <person name="Shimamura S."/>
            <person name="Nishi S."/>
            <person name="Nogi Y."/>
            <person name="Uchimura K."/>
            <person name="Kobayashi T."/>
            <person name="Hitomi J."/>
            <person name="Ozaki K."/>
            <person name="Kawai S."/>
            <person name="Ito S."/>
            <person name="Horikoshi K."/>
        </authorList>
    </citation>
    <scope>NUCLEOTIDE SEQUENCE [LARGE SCALE GENOMIC DNA]</scope>
    <source>
        <strain evidence="7 8">KSM-K16</strain>
    </source>
</reference>
<dbReference type="GO" id="GO:0005886">
    <property type="term" value="C:plasma membrane"/>
    <property type="evidence" value="ECO:0007669"/>
    <property type="project" value="UniProtKB-SubCell"/>
</dbReference>
<dbReference type="EMBL" id="AP006627">
    <property type="protein sequence ID" value="BAD66220.1"/>
    <property type="molecule type" value="Genomic_DNA"/>
</dbReference>
<evidence type="ECO:0000256" key="1">
    <source>
        <dbReference type="ARBA" id="ARBA00004651"/>
    </source>
</evidence>
<reference evidence="8" key="4">
    <citation type="submission" date="2003-10" db="EMBL/GenBank/DDBJ databases">
        <title>The complete genome sequence of the alkaliphilic Bacillus clausii KSM-K16.</title>
        <authorList>
            <person name="Takaki Y."/>
            <person name="Kageyama Y."/>
            <person name="Shimamura S."/>
            <person name="Suzuki H."/>
            <person name="Nishi S."/>
            <person name="Hatada Y."/>
            <person name="Kawai S."/>
            <person name="Ito S."/>
            <person name="Horikoshi K."/>
        </authorList>
    </citation>
    <scope>NUCLEOTIDE SEQUENCE [LARGE SCALE GENOMIC DNA]</scope>
    <source>
        <strain evidence="8">KSM-K16</strain>
    </source>
</reference>
<keyword evidence="3 6" id="KW-0812">Transmembrane</keyword>
<dbReference type="InterPro" id="IPR002797">
    <property type="entry name" value="Polysacc_synth"/>
</dbReference>
<dbReference type="Proteomes" id="UP000001168">
    <property type="component" value="Chromosome"/>
</dbReference>
<evidence type="ECO:0000313" key="7">
    <source>
        <dbReference type="EMBL" id="BAD66220.1"/>
    </source>
</evidence>
<dbReference type="STRING" id="66692.ABC3687"/>
<dbReference type="InterPro" id="IPR050833">
    <property type="entry name" value="Poly_Biosynth_Transport"/>
</dbReference>
<feature type="transmembrane region" description="Helical" evidence="6">
    <location>
        <begin position="293"/>
        <end position="313"/>
    </location>
</feature>
<sequence>MRFLKNKLINNIISLLILQGSNYIFPLITFPYLVRVLGVENYGIFVTVIAVTLFLNVFVDFGFNISATREISINKSKLTRINYIYNNVISIKILLLCTLFIIYAVGLYFLNFKGNEHIFLLGYLCVVGHALFPIWLYQGIEKMKFITYIVITSKAIVLLLMLLLVNKQSDLWLAMLLQSLNYLMPAIISSFVVKKNLNLNFKFSLARNMLKKEFSKGKYVFMTTLWINFYTNGPLIIIGFLVGSYAAGLYGVGQKIQGAFVGMSIPFTQAIYPHISSLFETNKQKFLWFERKLCLLSAMGALIISILVALFSNQITKIAIGYVDSTLVDMVKLFSIIIFMAIMNTIFSRIMYAMDQSKVLNKSYSIAAVVFLVAVFPSIIFYDVIGMILAVILAEGTILILNIRNLVIETRRQKNLINNYDREGA</sequence>
<dbReference type="KEGG" id="bcl:ABC3687"/>
<keyword evidence="5 6" id="KW-0472">Membrane</keyword>
<keyword evidence="4 6" id="KW-1133">Transmembrane helix</keyword>
<keyword evidence="8" id="KW-1185">Reference proteome</keyword>
<feature type="transmembrane region" description="Helical" evidence="6">
    <location>
        <begin position="42"/>
        <end position="63"/>
    </location>
</feature>
<keyword evidence="2" id="KW-1003">Cell membrane</keyword>
<dbReference type="PANTHER" id="PTHR30250:SF11">
    <property type="entry name" value="O-ANTIGEN TRANSPORTER-RELATED"/>
    <property type="match status" value="1"/>
</dbReference>
<protein>
    <submittedName>
        <fullName evidence="7">O-antigen transporter</fullName>
    </submittedName>
</protein>
<feature type="transmembrane region" description="Helical" evidence="6">
    <location>
        <begin position="84"/>
        <end position="106"/>
    </location>
</feature>
<feature type="transmembrane region" description="Helical" evidence="6">
    <location>
        <begin position="118"/>
        <end position="138"/>
    </location>
</feature>
<feature type="transmembrane region" description="Helical" evidence="6">
    <location>
        <begin position="12"/>
        <end position="30"/>
    </location>
</feature>
<comment type="subcellular location">
    <subcellularLocation>
        <location evidence="1">Cell membrane</location>
        <topology evidence="1">Multi-pass membrane protein</topology>
    </subcellularLocation>
</comment>
<evidence type="ECO:0000256" key="4">
    <source>
        <dbReference type="ARBA" id="ARBA00022989"/>
    </source>
</evidence>
<dbReference type="eggNOG" id="COG2244">
    <property type="taxonomic scope" value="Bacteria"/>
</dbReference>
<evidence type="ECO:0000256" key="6">
    <source>
        <dbReference type="SAM" id="Phobius"/>
    </source>
</evidence>
<reference evidence="7 8" key="1">
    <citation type="journal article" date="1994" name="J. Ferment. Bioeng.">
        <title>Molecular cloning and nucleotide sequence of the gene for an alkaline protease from the alkalophilic Bacillus sp. KSM-K16.</title>
        <authorList>
            <person name="Hakamada Y."/>
            <person name="Kobayashi T."/>
            <person name="Hitomi J."/>
            <person name="Kawai S."/>
            <person name="Ito S."/>
        </authorList>
    </citation>
    <scope>NUCLEOTIDE SEQUENCE [LARGE SCALE GENOMIC DNA]</scope>
    <source>
        <strain evidence="7 8">KSM-K16</strain>
    </source>
</reference>
<accession>Q5WBP0</accession>
<feature type="transmembrane region" description="Helical" evidence="6">
    <location>
        <begin position="254"/>
        <end position="272"/>
    </location>
</feature>
<evidence type="ECO:0000313" key="8">
    <source>
        <dbReference type="Proteomes" id="UP000001168"/>
    </source>
</evidence>